<dbReference type="Gene3D" id="2.40.10.120">
    <property type="match status" value="1"/>
</dbReference>
<gene>
    <name evidence="6" type="ORF">A6X21_20180</name>
</gene>
<reference evidence="6 7" key="1">
    <citation type="submission" date="2016-05" db="EMBL/GenBank/DDBJ databases">
        <title>Genomic and physiological characterization of Planctopirus sp. isolated from fresh water lake.</title>
        <authorList>
            <person name="Subhash Y."/>
            <person name="Ramana C."/>
        </authorList>
    </citation>
    <scope>NUCLEOTIDE SEQUENCE [LARGE SCALE GENOMIC DNA]</scope>
    <source>
        <strain evidence="6 7">JC280</strain>
    </source>
</reference>
<feature type="domain" description="PDZ" evidence="5">
    <location>
        <begin position="278"/>
        <end position="320"/>
    </location>
</feature>
<dbReference type="OrthoDB" id="248175at2"/>
<dbReference type="PROSITE" id="PS50106">
    <property type="entry name" value="PDZ"/>
    <property type="match status" value="1"/>
</dbReference>
<feature type="signal peptide" evidence="4">
    <location>
        <begin position="1"/>
        <end position="23"/>
    </location>
</feature>
<keyword evidence="1 6" id="KW-0645">Protease</keyword>
<dbReference type="Pfam" id="PF13365">
    <property type="entry name" value="Trypsin_2"/>
    <property type="match status" value="1"/>
</dbReference>
<evidence type="ECO:0000256" key="4">
    <source>
        <dbReference type="SAM" id="SignalP"/>
    </source>
</evidence>
<feature type="region of interest" description="Disordered" evidence="3">
    <location>
        <begin position="371"/>
        <end position="414"/>
    </location>
</feature>
<keyword evidence="2" id="KW-0378">Hydrolase</keyword>
<feature type="chain" id="PRO_5008673142" evidence="4">
    <location>
        <begin position="24"/>
        <end position="636"/>
    </location>
</feature>
<dbReference type="AlphaFoldDB" id="A0A1C3EHF0"/>
<dbReference type="InterPro" id="IPR001478">
    <property type="entry name" value="PDZ"/>
</dbReference>
<evidence type="ECO:0000313" key="7">
    <source>
        <dbReference type="Proteomes" id="UP000094828"/>
    </source>
</evidence>
<sequence>MPCAIRFDSCRSFLMVIALMSLAFPQLAIRAFANQIDDANTPLSKEAQDAGQPQTEQIPGIVKEAEQKRIQMIREVSPAVVAIFSSSGDGGGSGVLISPDGFALSNFHVTSGAGNFMKCGLNDGKLYDAVIVGIDPTGDVALIQLQGRNDFPFARMGNSDLLKPGDAVFAMGNPFLLATDFTPTITAGIVSGLHRYQYPAGTFLEYADCIQTDASINPGNSGGPLFNLQGELIGINGRGSFEKRGRVNSGAGYAISINQIRYFLGHLKSGRIVDHATLGATVRSGSSREVLVDQVVEGSSAWNAGLREGDEIVTFAGRPMGSVNQFKNVLGIFPKGWSLPMVYRRDGQKQEILVELAALHTDTELMEFASGGAARPSEKPGQPKPGQPKPDQPEPGDKPTPQEPPLEGHSEKPAEKLSPELKKLFQSKAGFTNYHFNQREQKRLISHLASLSGWRGATGLWKFAGDDAKGTSLSLILSPDGAGMQWGETPFLQPSAGANWIDEPPSSGGFLAAMLHWKWLLTEGPEAFSDVYYLGTQPLDGQLGDALSTPLYDALVLSKTGATMTVFFREDGVIAGFDFKASRDQPTCNVRFSSWGTLGGHPFPQVLKVSSSGRSFGEFTLKTFEQKSSTSSEATR</sequence>
<dbReference type="InterPro" id="IPR001940">
    <property type="entry name" value="Peptidase_S1C"/>
</dbReference>
<dbReference type="InterPro" id="IPR051201">
    <property type="entry name" value="Chloro_Bact_Ser_Proteases"/>
</dbReference>
<evidence type="ECO:0000256" key="1">
    <source>
        <dbReference type="ARBA" id="ARBA00022670"/>
    </source>
</evidence>
<dbReference type="InterPro" id="IPR009003">
    <property type="entry name" value="Peptidase_S1_PA"/>
</dbReference>
<dbReference type="SUPFAM" id="SSF50156">
    <property type="entry name" value="PDZ domain-like"/>
    <property type="match status" value="1"/>
</dbReference>
<evidence type="ECO:0000313" key="6">
    <source>
        <dbReference type="EMBL" id="ODA32668.1"/>
    </source>
</evidence>
<name>A0A1C3EHF0_9PLAN</name>
<dbReference type="PANTHER" id="PTHR43343">
    <property type="entry name" value="PEPTIDASE S12"/>
    <property type="match status" value="1"/>
</dbReference>
<dbReference type="Proteomes" id="UP000094828">
    <property type="component" value="Unassembled WGS sequence"/>
</dbReference>
<dbReference type="RefSeq" id="WP_068847179.1">
    <property type="nucleotide sequence ID" value="NZ_LYDR01000063.1"/>
</dbReference>
<evidence type="ECO:0000256" key="2">
    <source>
        <dbReference type="ARBA" id="ARBA00022801"/>
    </source>
</evidence>
<dbReference type="SMART" id="SM00228">
    <property type="entry name" value="PDZ"/>
    <property type="match status" value="1"/>
</dbReference>
<keyword evidence="7" id="KW-1185">Reference proteome</keyword>
<organism evidence="6 7">
    <name type="scientific">Planctopirus hydrillae</name>
    <dbReference type="NCBI Taxonomy" id="1841610"/>
    <lineage>
        <taxon>Bacteria</taxon>
        <taxon>Pseudomonadati</taxon>
        <taxon>Planctomycetota</taxon>
        <taxon>Planctomycetia</taxon>
        <taxon>Planctomycetales</taxon>
        <taxon>Planctomycetaceae</taxon>
        <taxon>Planctopirus</taxon>
    </lineage>
</organism>
<dbReference type="Gene3D" id="2.30.42.10">
    <property type="match status" value="1"/>
</dbReference>
<dbReference type="PRINTS" id="PR00834">
    <property type="entry name" value="PROTEASES2C"/>
</dbReference>
<dbReference type="SUPFAM" id="SSF50494">
    <property type="entry name" value="Trypsin-like serine proteases"/>
    <property type="match status" value="1"/>
</dbReference>
<evidence type="ECO:0000256" key="3">
    <source>
        <dbReference type="SAM" id="MobiDB-lite"/>
    </source>
</evidence>
<accession>A0A1C3EHF0</accession>
<dbReference type="EMBL" id="LYDR01000063">
    <property type="protein sequence ID" value="ODA32668.1"/>
    <property type="molecule type" value="Genomic_DNA"/>
</dbReference>
<dbReference type="InterPro" id="IPR041489">
    <property type="entry name" value="PDZ_6"/>
</dbReference>
<dbReference type="InterPro" id="IPR036034">
    <property type="entry name" value="PDZ_sf"/>
</dbReference>
<keyword evidence="4" id="KW-0732">Signal</keyword>
<dbReference type="GO" id="GO:0006508">
    <property type="term" value="P:proteolysis"/>
    <property type="evidence" value="ECO:0007669"/>
    <property type="project" value="UniProtKB-KW"/>
</dbReference>
<evidence type="ECO:0000259" key="5">
    <source>
        <dbReference type="PROSITE" id="PS50106"/>
    </source>
</evidence>
<protein>
    <submittedName>
        <fullName evidence="6">Serine protease</fullName>
    </submittedName>
</protein>
<comment type="caution">
    <text evidence="6">The sequence shown here is derived from an EMBL/GenBank/DDBJ whole genome shotgun (WGS) entry which is preliminary data.</text>
</comment>
<dbReference type="PANTHER" id="PTHR43343:SF3">
    <property type="entry name" value="PROTEASE DO-LIKE 8, CHLOROPLASTIC"/>
    <property type="match status" value="1"/>
</dbReference>
<dbReference type="GO" id="GO:0004252">
    <property type="term" value="F:serine-type endopeptidase activity"/>
    <property type="evidence" value="ECO:0007669"/>
    <property type="project" value="InterPro"/>
</dbReference>
<dbReference type="Pfam" id="PF17820">
    <property type="entry name" value="PDZ_6"/>
    <property type="match status" value="1"/>
</dbReference>
<dbReference type="STRING" id="1841610.A6X21_20180"/>
<proteinExistence type="predicted"/>